<keyword evidence="1" id="KW-1133">Transmembrane helix</keyword>
<reference evidence="2" key="1">
    <citation type="submission" date="2016-04" db="EMBL/GenBank/DDBJ databases">
        <authorList>
            <person name="Evans L.H."/>
            <person name="Alamgir A."/>
            <person name="Owens N."/>
            <person name="Weber N.D."/>
            <person name="Virtaneva K."/>
            <person name="Barbian K."/>
            <person name="Babar A."/>
            <person name="Rosenke K."/>
        </authorList>
    </citation>
    <scope>NUCLEOTIDE SEQUENCE</scope>
    <source>
        <strain evidence="2">86</strain>
    </source>
</reference>
<organism evidence="2">
    <name type="scientific">uncultured Eubacteriales bacterium</name>
    <dbReference type="NCBI Taxonomy" id="172733"/>
    <lineage>
        <taxon>Bacteria</taxon>
        <taxon>Bacillati</taxon>
        <taxon>Bacillota</taxon>
        <taxon>Clostridia</taxon>
        <taxon>Eubacteriales</taxon>
        <taxon>environmental samples</taxon>
    </lineage>
</organism>
<name>A0A212JPT1_9FIRM</name>
<feature type="transmembrane region" description="Helical" evidence="1">
    <location>
        <begin position="107"/>
        <end position="127"/>
    </location>
</feature>
<feature type="transmembrane region" description="Helical" evidence="1">
    <location>
        <begin position="139"/>
        <end position="160"/>
    </location>
</feature>
<keyword evidence="1" id="KW-0472">Membrane</keyword>
<feature type="transmembrane region" description="Helical" evidence="1">
    <location>
        <begin position="39"/>
        <end position="60"/>
    </location>
</feature>
<dbReference type="AlphaFoldDB" id="A0A212JPT1"/>
<protein>
    <submittedName>
        <fullName evidence="2">Uncharacterized protein</fullName>
    </submittedName>
</protein>
<sequence>MKRVFGTVEAVFDALYLAAALMIGGWLLVTGAGSSARTLAGAMALILACGDAFHLIPRILVIKTGDEERLRPALGLGKLITSITMTAFYIILWHLGLLLFTPQGAGVWTGLVYLLAAVRVILCLLPQNKWRDRYPPVNWGIWRNVPFFLLGVCVAVLFCLERDQILNLRHMWLAIALSFGFYLPVVLWSNKNPKIGMFMLPKTCAYVWMLVMCLSL</sequence>
<gene>
    <name evidence="2" type="ORF">KL86CLO1_11478</name>
</gene>
<proteinExistence type="predicted"/>
<dbReference type="EMBL" id="FLUN01000001">
    <property type="protein sequence ID" value="SBW01400.1"/>
    <property type="molecule type" value="Genomic_DNA"/>
</dbReference>
<keyword evidence="1" id="KW-0812">Transmembrane</keyword>
<accession>A0A212JPT1</accession>
<feature type="transmembrane region" description="Helical" evidence="1">
    <location>
        <begin position="172"/>
        <end position="189"/>
    </location>
</feature>
<evidence type="ECO:0000313" key="2">
    <source>
        <dbReference type="EMBL" id="SBW01400.1"/>
    </source>
</evidence>
<evidence type="ECO:0000256" key="1">
    <source>
        <dbReference type="SAM" id="Phobius"/>
    </source>
</evidence>
<feature type="transmembrane region" description="Helical" evidence="1">
    <location>
        <begin position="14"/>
        <end position="32"/>
    </location>
</feature>
<feature type="transmembrane region" description="Helical" evidence="1">
    <location>
        <begin position="80"/>
        <end position="100"/>
    </location>
</feature>